<dbReference type="Gene3D" id="1.10.510.10">
    <property type="entry name" value="Transferase(Phosphotransferase) domain 1"/>
    <property type="match status" value="1"/>
</dbReference>
<evidence type="ECO:0000256" key="1">
    <source>
        <dbReference type="ARBA" id="ARBA00008874"/>
    </source>
</evidence>
<evidence type="ECO:0000259" key="4">
    <source>
        <dbReference type="PROSITE" id="PS50011"/>
    </source>
</evidence>
<dbReference type="Proteomes" id="UP001215280">
    <property type="component" value="Unassembled WGS sequence"/>
</dbReference>
<feature type="non-terminal residue" evidence="5">
    <location>
        <position position="1"/>
    </location>
</feature>
<dbReference type="EMBL" id="JARJLG010000166">
    <property type="protein sequence ID" value="KAJ7733789.1"/>
    <property type="molecule type" value="Genomic_DNA"/>
</dbReference>
<accession>A0AAD7I2U2</accession>
<dbReference type="GO" id="GO:0005524">
    <property type="term" value="F:ATP binding"/>
    <property type="evidence" value="ECO:0007669"/>
    <property type="project" value="UniProtKB-KW"/>
</dbReference>
<keyword evidence="3" id="KW-0067">ATP-binding</keyword>
<keyword evidence="6" id="KW-1185">Reference proteome</keyword>
<organism evidence="5 6">
    <name type="scientific">Mycena maculata</name>
    <dbReference type="NCBI Taxonomy" id="230809"/>
    <lineage>
        <taxon>Eukaryota</taxon>
        <taxon>Fungi</taxon>
        <taxon>Dikarya</taxon>
        <taxon>Basidiomycota</taxon>
        <taxon>Agaricomycotina</taxon>
        <taxon>Agaricomycetes</taxon>
        <taxon>Agaricomycetidae</taxon>
        <taxon>Agaricales</taxon>
        <taxon>Marasmiineae</taxon>
        <taxon>Mycenaceae</taxon>
        <taxon>Mycena</taxon>
    </lineage>
</organism>
<keyword evidence="2" id="KW-0547">Nucleotide-binding</keyword>
<protein>
    <recommendedName>
        <fullName evidence="4">Protein kinase domain-containing protein</fullName>
    </recommendedName>
</protein>
<dbReference type="GO" id="GO:0004672">
    <property type="term" value="F:protein kinase activity"/>
    <property type="evidence" value="ECO:0007669"/>
    <property type="project" value="InterPro"/>
</dbReference>
<evidence type="ECO:0000256" key="2">
    <source>
        <dbReference type="ARBA" id="ARBA00022741"/>
    </source>
</evidence>
<sequence>ADFGFCATDLGPHARQAYDHGHHAVLDDAPEVITRKEHGAKVDIWSLDIMVIEIFEAYLKQNPLKPLSLIATNGTPTIANLESLSAVSSGYLVKTLKVDAKKRPNVAQLLAHPFLALSEPLGTLAPLASSGFNLARTR</sequence>
<gene>
    <name evidence="5" type="ORF">DFH07DRAFT_754688</name>
</gene>
<dbReference type="PROSITE" id="PS50011">
    <property type="entry name" value="PROTEIN_KINASE_DOM"/>
    <property type="match status" value="1"/>
</dbReference>
<dbReference type="AlphaFoldDB" id="A0AAD7I2U2"/>
<name>A0AAD7I2U2_9AGAR</name>
<dbReference type="SUPFAM" id="SSF56112">
    <property type="entry name" value="Protein kinase-like (PK-like)"/>
    <property type="match status" value="1"/>
</dbReference>
<dbReference type="Pfam" id="PF00069">
    <property type="entry name" value="Pkinase"/>
    <property type="match status" value="1"/>
</dbReference>
<comment type="caution">
    <text evidence="5">The sequence shown here is derived from an EMBL/GenBank/DDBJ whole genome shotgun (WGS) entry which is preliminary data.</text>
</comment>
<reference evidence="5" key="1">
    <citation type="submission" date="2023-03" db="EMBL/GenBank/DDBJ databases">
        <title>Massive genome expansion in bonnet fungi (Mycena s.s.) driven by repeated elements and novel gene families across ecological guilds.</title>
        <authorList>
            <consortium name="Lawrence Berkeley National Laboratory"/>
            <person name="Harder C.B."/>
            <person name="Miyauchi S."/>
            <person name="Viragh M."/>
            <person name="Kuo A."/>
            <person name="Thoen E."/>
            <person name="Andreopoulos B."/>
            <person name="Lu D."/>
            <person name="Skrede I."/>
            <person name="Drula E."/>
            <person name="Henrissat B."/>
            <person name="Morin E."/>
            <person name="Kohler A."/>
            <person name="Barry K."/>
            <person name="LaButti K."/>
            <person name="Morin E."/>
            <person name="Salamov A."/>
            <person name="Lipzen A."/>
            <person name="Mereny Z."/>
            <person name="Hegedus B."/>
            <person name="Baldrian P."/>
            <person name="Stursova M."/>
            <person name="Weitz H."/>
            <person name="Taylor A."/>
            <person name="Grigoriev I.V."/>
            <person name="Nagy L.G."/>
            <person name="Martin F."/>
            <person name="Kauserud H."/>
        </authorList>
    </citation>
    <scope>NUCLEOTIDE SEQUENCE</scope>
    <source>
        <strain evidence="5">CBHHK188m</strain>
    </source>
</reference>
<dbReference type="PANTHER" id="PTHR45832:SF22">
    <property type="entry name" value="SERINE_THREONINE-PROTEIN KINASE SAMKA-RELATED"/>
    <property type="match status" value="1"/>
</dbReference>
<evidence type="ECO:0000313" key="6">
    <source>
        <dbReference type="Proteomes" id="UP001215280"/>
    </source>
</evidence>
<evidence type="ECO:0000313" key="5">
    <source>
        <dbReference type="EMBL" id="KAJ7733789.1"/>
    </source>
</evidence>
<dbReference type="InterPro" id="IPR051931">
    <property type="entry name" value="PAK3-like"/>
</dbReference>
<dbReference type="InterPro" id="IPR000719">
    <property type="entry name" value="Prot_kinase_dom"/>
</dbReference>
<feature type="domain" description="Protein kinase" evidence="4">
    <location>
        <begin position="1"/>
        <end position="115"/>
    </location>
</feature>
<comment type="similarity">
    <text evidence="1">Belongs to the protein kinase superfamily. STE Ser/Thr protein kinase family. STE20 subfamily.</text>
</comment>
<dbReference type="PANTHER" id="PTHR45832">
    <property type="entry name" value="SERINE/THREONINE-PROTEIN KINASE SAMKA-RELATED-RELATED"/>
    <property type="match status" value="1"/>
</dbReference>
<proteinExistence type="inferred from homology"/>
<dbReference type="InterPro" id="IPR011009">
    <property type="entry name" value="Kinase-like_dom_sf"/>
</dbReference>
<evidence type="ECO:0000256" key="3">
    <source>
        <dbReference type="ARBA" id="ARBA00022840"/>
    </source>
</evidence>